<gene>
    <name evidence="2" type="ORF">UFOPK3772_01637</name>
</gene>
<dbReference type="EMBL" id="CAFBNE010000049">
    <property type="protein sequence ID" value="CAB4952437.1"/>
    <property type="molecule type" value="Genomic_DNA"/>
</dbReference>
<organism evidence="2">
    <name type="scientific">freshwater metagenome</name>
    <dbReference type="NCBI Taxonomy" id="449393"/>
    <lineage>
        <taxon>unclassified sequences</taxon>
        <taxon>metagenomes</taxon>
        <taxon>ecological metagenomes</taxon>
    </lineage>
</organism>
<proteinExistence type="predicted"/>
<protein>
    <submittedName>
        <fullName evidence="2">Unannotated protein</fullName>
    </submittedName>
</protein>
<dbReference type="AlphaFoldDB" id="A0A6J7KAA0"/>
<sequence>MMDGDCPPLASGQWRTWQDVQWSEVPDASRLQVWAYAGQPSYQPGEIVAIHTSTNADEIEITIVHDGASPRVLAQLGPQKGAWFETPADAPSGGCGWPATFTLKIGDDWPSGGYLVCARARRGSEEVSQDAFFAVRTSPDRRSPLALILSTYTWNAYNDWGGASSYTALRDRFPRDFSPVLSLARPWSRGQVRCPVGAPRFGSVINPPIGWAVRHEWTEWAFANGYAHWSASAGWARYDGLMAKWLESEGIAFDVVTQWDLDRDSQTLDGYACVITSGHDEYWSAVGRGALASHLARGGHHARFGGNIMWQVRADDRTQTTECYKFLSDEDPHRHGPVSQRTGAFEGPAIDLPPVIEFGGNGTRGMYAGWGGASIRGSRGFTIFRPKHWAFEGLDAYYGEVIGSASNLVSYEADGVDYNMVHGLPYPTGSDGTPDSLEILALTPTVAFEEDHGNPGSQFDPLENDLAGVAALRYGSDTPENRDRCRYGAGMITSMRYNTAVTTGSGEVFCAGSTEWPASLASGDRACVIITRNVLHRFVGAR</sequence>
<dbReference type="Pfam" id="PF20254">
    <property type="entry name" value="DMFA2_C"/>
    <property type="match status" value="1"/>
</dbReference>
<feature type="domain" description="N,N-dimethylformamidase beta subunit-like C-terminal" evidence="1">
    <location>
        <begin position="85"/>
        <end position="521"/>
    </location>
</feature>
<dbReference type="InterPro" id="IPR046540">
    <property type="entry name" value="DMFA2_C"/>
</dbReference>
<accession>A0A6J7KAA0</accession>
<evidence type="ECO:0000313" key="2">
    <source>
        <dbReference type="EMBL" id="CAB4952437.1"/>
    </source>
</evidence>
<reference evidence="2" key="1">
    <citation type="submission" date="2020-05" db="EMBL/GenBank/DDBJ databases">
        <authorList>
            <person name="Chiriac C."/>
            <person name="Salcher M."/>
            <person name="Ghai R."/>
            <person name="Kavagutti S V."/>
        </authorList>
    </citation>
    <scope>NUCLEOTIDE SEQUENCE</scope>
</reference>
<name>A0A6J7KAA0_9ZZZZ</name>
<evidence type="ECO:0000259" key="1">
    <source>
        <dbReference type="Pfam" id="PF20254"/>
    </source>
</evidence>